<dbReference type="InterPro" id="IPR001207">
    <property type="entry name" value="Transposase_mutator"/>
</dbReference>
<dbReference type="NCBIfam" id="NF033543">
    <property type="entry name" value="transpos_IS256"/>
    <property type="match status" value="1"/>
</dbReference>
<keyword evidence="4 6" id="KW-0238">DNA-binding</keyword>
<dbReference type="PANTHER" id="PTHR33217:SF8">
    <property type="entry name" value="MUTATOR FAMILY TRANSPOSASE"/>
    <property type="match status" value="1"/>
</dbReference>
<protein>
    <recommendedName>
        <fullName evidence="6">Mutator family transposase</fullName>
    </recommendedName>
</protein>
<gene>
    <name evidence="7" type="ORF">J2S00_003889</name>
</gene>
<dbReference type="RefSeq" id="WP_307343686.1">
    <property type="nucleotide sequence ID" value="NZ_JAUSUQ010000029.1"/>
</dbReference>
<evidence type="ECO:0000256" key="2">
    <source>
        <dbReference type="ARBA" id="ARBA00010961"/>
    </source>
</evidence>
<comment type="similarity">
    <text evidence="2 6">Belongs to the transposase mutator family.</text>
</comment>
<sequence length="389" mass="45656">MKSSLANSGLENQLENLLRDFIKEKLELIMKEELENFLKVERSDEKNSKNGYYQRSLDTRYGKIENLSVPRDRKGYFHTQLFEPYQRRDGWLETAIIKMYQSGMSTREIGQFIERILGSAYSATTISNITEVALEDIKQWQQRPLKKRYSVLYLDGTYIKLRRDTVAHEVIYIAVGVTEDGYREILGFYVGGSESALGWRDLLQDLYKRGLQEVLLGVFDGLPGLEEAFRAVYPKADVQHCVVHKVRNTLNRVRLKDREAVAEDLKAIYHSFSQKEALAQFESFKEKWGRRYPKEVESWENNLPTLLTFLNYPSAIRSVIYTTNWIERTIKEIKKRLRPMNSLPDVKAAEKIVYLTVQDINHKWSERKLRGFASAYQQLQAMFKERYEI</sequence>
<keyword evidence="8" id="KW-1185">Reference proteome</keyword>
<evidence type="ECO:0000256" key="5">
    <source>
        <dbReference type="ARBA" id="ARBA00023172"/>
    </source>
</evidence>
<dbReference type="Proteomes" id="UP001232445">
    <property type="component" value="Unassembled WGS sequence"/>
</dbReference>
<reference evidence="7 8" key="1">
    <citation type="submission" date="2023-07" db="EMBL/GenBank/DDBJ databases">
        <title>Genomic Encyclopedia of Type Strains, Phase IV (KMG-IV): sequencing the most valuable type-strain genomes for metagenomic binning, comparative biology and taxonomic classification.</title>
        <authorList>
            <person name="Goeker M."/>
        </authorList>
    </citation>
    <scope>NUCLEOTIDE SEQUENCE [LARGE SCALE GENOMIC DNA]</scope>
    <source>
        <strain evidence="7 8">DSM 17740</strain>
    </source>
</reference>
<evidence type="ECO:0000256" key="3">
    <source>
        <dbReference type="ARBA" id="ARBA00022578"/>
    </source>
</evidence>
<keyword evidence="3 6" id="KW-0815">Transposition</keyword>
<evidence type="ECO:0000313" key="8">
    <source>
        <dbReference type="Proteomes" id="UP001232445"/>
    </source>
</evidence>
<evidence type="ECO:0000256" key="1">
    <source>
        <dbReference type="ARBA" id="ARBA00002190"/>
    </source>
</evidence>
<dbReference type="Pfam" id="PF00872">
    <property type="entry name" value="Transposase_mut"/>
    <property type="match status" value="1"/>
</dbReference>
<organism evidence="7 8">
    <name type="scientific">Caldalkalibacillus uzonensis</name>
    <dbReference type="NCBI Taxonomy" id="353224"/>
    <lineage>
        <taxon>Bacteria</taxon>
        <taxon>Bacillati</taxon>
        <taxon>Bacillota</taxon>
        <taxon>Bacilli</taxon>
        <taxon>Bacillales</taxon>
        <taxon>Bacillaceae</taxon>
        <taxon>Caldalkalibacillus</taxon>
    </lineage>
</organism>
<dbReference type="EMBL" id="JAUSUQ010000029">
    <property type="protein sequence ID" value="MDQ0341045.1"/>
    <property type="molecule type" value="Genomic_DNA"/>
</dbReference>
<evidence type="ECO:0000256" key="4">
    <source>
        <dbReference type="ARBA" id="ARBA00023125"/>
    </source>
</evidence>
<name>A0ABU0CY14_9BACI</name>
<dbReference type="PANTHER" id="PTHR33217">
    <property type="entry name" value="TRANSPOSASE FOR INSERTION SEQUENCE ELEMENT IS1081"/>
    <property type="match status" value="1"/>
</dbReference>
<evidence type="ECO:0000313" key="7">
    <source>
        <dbReference type="EMBL" id="MDQ0341045.1"/>
    </source>
</evidence>
<keyword evidence="6" id="KW-0814">Transposable element</keyword>
<comment type="caution">
    <text evidence="7">The sequence shown here is derived from an EMBL/GenBank/DDBJ whole genome shotgun (WGS) entry which is preliminary data.</text>
</comment>
<accession>A0ABU0CY14</accession>
<dbReference type="PROSITE" id="PS01007">
    <property type="entry name" value="TRANSPOSASE_MUTATOR"/>
    <property type="match status" value="1"/>
</dbReference>
<keyword evidence="5 6" id="KW-0233">DNA recombination</keyword>
<proteinExistence type="inferred from homology"/>
<evidence type="ECO:0000256" key="6">
    <source>
        <dbReference type="RuleBase" id="RU365089"/>
    </source>
</evidence>
<comment type="function">
    <text evidence="1 6">Required for the transposition of the insertion element.</text>
</comment>